<dbReference type="InterPro" id="IPR050795">
    <property type="entry name" value="Asn_Synthetase"/>
</dbReference>
<dbReference type="GeneID" id="35118386"/>
<dbReference type="InterPro" id="IPR029055">
    <property type="entry name" value="Ntn_hydrolases_N"/>
</dbReference>
<evidence type="ECO:0000256" key="3">
    <source>
        <dbReference type="ARBA" id="ARBA00022741"/>
    </source>
</evidence>
<dbReference type="CDD" id="cd01991">
    <property type="entry name" value="Asn_synthase_B_C"/>
    <property type="match status" value="1"/>
</dbReference>
<protein>
    <recommendedName>
        <fullName evidence="8">Putative asparagine synthetase [glutamine-hydrolyzing]</fullName>
        <ecNumber evidence="8">6.3.5.4</ecNumber>
    </recommendedName>
</protein>
<reference evidence="12 13" key="1">
    <citation type="submission" date="2016-10" db="EMBL/GenBank/DDBJ databases">
        <authorList>
            <person name="Varghese N."/>
        </authorList>
    </citation>
    <scope>NUCLEOTIDE SEQUENCE [LARGE SCALE GENOMIC DNA]</scope>
    <source>
        <strain evidence="12 13">KB11</strain>
    </source>
</reference>
<dbReference type="GO" id="GO:0005829">
    <property type="term" value="C:cytosol"/>
    <property type="evidence" value="ECO:0007669"/>
    <property type="project" value="TreeGrafter"/>
</dbReference>
<dbReference type="SUPFAM" id="SSF52402">
    <property type="entry name" value="Adenine nucleotide alpha hydrolases-like"/>
    <property type="match status" value="1"/>
</dbReference>
<evidence type="ECO:0000256" key="5">
    <source>
        <dbReference type="ARBA" id="ARBA00022888"/>
    </source>
</evidence>
<dbReference type="PANTHER" id="PTHR11772">
    <property type="entry name" value="ASPARAGINE SYNTHETASE"/>
    <property type="match status" value="1"/>
</dbReference>
<dbReference type="GO" id="GO:0004066">
    <property type="term" value="F:asparagine synthase (glutamine-hydrolyzing) activity"/>
    <property type="evidence" value="ECO:0007669"/>
    <property type="project" value="UniProtKB-EC"/>
</dbReference>
<dbReference type="InterPro" id="IPR006426">
    <property type="entry name" value="Asn_synth_AEB"/>
</dbReference>
<evidence type="ECO:0000259" key="11">
    <source>
        <dbReference type="PROSITE" id="PS51278"/>
    </source>
</evidence>
<dbReference type="Proteomes" id="UP000232133">
    <property type="component" value="Chromosome"/>
</dbReference>
<dbReference type="InterPro" id="IPR001962">
    <property type="entry name" value="Asn_synthase"/>
</dbReference>
<feature type="binding site" evidence="10">
    <location>
        <begin position="342"/>
        <end position="343"/>
    </location>
    <ligand>
        <name>ATP</name>
        <dbReference type="ChEBI" id="CHEBI:30616"/>
    </ligand>
</feature>
<dbReference type="AlphaFoldDB" id="A0A2H4U5X9"/>
<proteinExistence type="predicted"/>
<dbReference type="PROSITE" id="PS51278">
    <property type="entry name" value="GATASE_TYPE_2"/>
    <property type="match status" value="1"/>
</dbReference>
<dbReference type="GO" id="GO:0006529">
    <property type="term" value="P:asparagine biosynthetic process"/>
    <property type="evidence" value="ECO:0007669"/>
    <property type="project" value="UniProtKB-KW"/>
</dbReference>
<evidence type="ECO:0000256" key="4">
    <source>
        <dbReference type="ARBA" id="ARBA00022840"/>
    </source>
</evidence>
<dbReference type="InterPro" id="IPR014729">
    <property type="entry name" value="Rossmann-like_a/b/a_fold"/>
</dbReference>
<evidence type="ECO:0000256" key="7">
    <source>
        <dbReference type="ARBA" id="ARBA00048741"/>
    </source>
</evidence>
<dbReference type="SUPFAM" id="SSF56235">
    <property type="entry name" value="N-terminal nucleophile aminohydrolases (Ntn hydrolases)"/>
    <property type="match status" value="1"/>
</dbReference>
<dbReference type="Gene3D" id="3.40.50.620">
    <property type="entry name" value="HUPs"/>
    <property type="match status" value="1"/>
</dbReference>
<organism evidence="12 13">
    <name type="scientific">Methanobrevibacter smithii</name>
    <dbReference type="NCBI Taxonomy" id="2173"/>
    <lineage>
        <taxon>Archaea</taxon>
        <taxon>Methanobacteriati</taxon>
        <taxon>Methanobacteriota</taxon>
        <taxon>Methanomada group</taxon>
        <taxon>Methanobacteria</taxon>
        <taxon>Methanobacteriales</taxon>
        <taxon>Methanobacteriaceae</taxon>
        <taxon>Methanobrevibacter</taxon>
    </lineage>
</organism>
<evidence type="ECO:0000313" key="13">
    <source>
        <dbReference type="Proteomes" id="UP000232133"/>
    </source>
</evidence>
<feature type="binding site" evidence="10">
    <location>
        <position position="268"/>
    </location>
    <ligand>
        <name>ATP</name>
        <dbReference type="ChEBI" id="CHEBI:30616"/>
    </ligand>
</feature>
<dbReference type="RefSeq" id="WP_100815354.1">
    <property type="nucleotide sequence ID" value="NZ_CP017803.1"/>
</dbReference>
<evidence type="ECO:0000256" key="1">
    <source>
        <dbReference type="ARBA" id="ARBA00022598"/>
    </source>
</evidence>
<dbReference type="Pfam" id="PF13537">
    <property type="entry name" value="GATase_7"/>
    <property type="match status" value="1"/>
</dbReference>
<gene>
    <name evidence="12" type="ORF">BK798_03375</name>
</gene>
<feature type="domain" description="Glutamine amidotransferase type-2" evidence="11">
    <location>
        <begin position="2"/>
        <end position="210"/>
    </location>
</feature>
<dbReference type="PIRSF" id="PIRSF001589">
    <property type="entry name" value="Asn_synthetase_glu-h"/>
    <property type="match status" value="1"/>
</dbReference>
<evidence type="ECO:0000256" key="9">
    <source>
        <dbReference type="PIRSR" id="PIRSR001589-1"/>
    </source>
</evidence>
<comment type="catalytic activity">
    <reaction evidence="7 8">
        <text>L-aspartate + L-glutamine + ATP + H2O = L-asparagine + L-glutamate + AMP + diphosphate + H(+)</text>
        <dbReference type="Rhea" id="RHEA:12228"/>
        <dbReference type="ChEBI" id="CHEBI:15377"/>
        <dbReference type="ChEBI" id="CHEBI:15378"/>
        <dbReference type="ChEBI" id="CHEBI:29985"/>
        <dbReference type="ChEBI" id="CHEBI:29991"/>
        <dbReference type="ChEBI" id="CHEBI:30616"/>
        <dbReference type="ChEBI" id="CHEBI:33019"/>
        <dbReference type="ChEBI" id="CHEBI:58048"/>
        <dbReference type="ChEBI" id="CHEBI:58359"/>
        <dbReference type="ChEBI" id="CHEBI:456215"/>
        <dbReference type="EC" id="6.3.5.4"/>
    </reaction>
</comment>
<dbReference type="Gene3D" id="3.60.20.10">
    <property type="entry name" value="Glutamine Phosphoribosylpyrophosphate, subunit 1, domain 1"/>
    <property type="match status" value="1"/>
</dbReference>
<evidence type="ECO:0000313" key="12">
    <source>
        <dbReference type="EMBL" id="ATZ59519.1"/>
    </source>
</evidence>
<sequence length="475" mass="53149">MCSIVGLQGNFKADDLIAMLKTSKNRGKDASGIFLDGKIQKGIDLNDFNDENAYSLGLGHNLLAVHNLENRTSHTQPIAKNTLTLVFNGEIYNYSSLKNLLAKLTKSDNINSDSELLINLIDFYYKDDLLRAVTQVNNLLDGDYAYAVTDGINLAVSRDPLGVKPLFYTHNAFASSKQCLKGDIKTLKPGHILYNWEEIPPKTDIFQKRFETDNRKLEKLLKLAVLKRVEDLNEVGVIFSGGVDSSLIALLLREISLNKNLKVTLYAVGKKNSKDVVAAKCVAEYLGLPLKVHDITESIVKDSLKDVVQAIGENNLMKIGVGMTVYLASKMIAEDNIKVAISGQGADELFGGYNRYLNSYMENTLDDELRYDMANMYHVNLERDDACSMANGVELRLPFLDKNLVEFALNIPVRYKISGSDDKLRKNILRKTAFNLGLDKQIAYRPKKAAQYGTGIDKILRKKVLKDTDIEEYLK</sequence>
<evidence type="ECO:0000256" key="10">
    <source>
        <dbReference type="PIRSR" id="PIRSR001589-2"/>
    </source>
</evidence>
<dbReference type="GO" id="GO:0005524">
    <property type="term" value="F:ATP binding"/>
    <property type="evidence" value="ECO:0007669"/>
    <property type="project" value="UniProtKB-KW"/>
</dbReference>
<dbReference type="EMBL" id="CP017803">
    <property type="protein sequence ID" value="ATZ59519.1"/>
    <property type="molecule type" value="Genomic_DNA"/>
</dbReference>
<evidence type="ECO:0000256" key="6">
    <source>
        <dbReference type="ARBA" id="ARBA00029440"/>
    </source>
</evidence>
<evidence type="ECO:0000256" key="2">
    <source>
        <dbReference type="ARBA" id="ARBA00022605"/>
    </source>
</evidence>
<keyword evidence="1" id="KW-0436">Ligase</keyword>
<keyword evidence="5 9" id="KW-0061">Asparagine biosynthesis</keyword>
<dbReference type="CDD" id="cd00352">
    <property type="entry name" value="Gn_AT_II"/>
    <property type="match status" value="1"/>
</dbReference>
<dbReference type="PANTHER" id="PTHR11772:SF2">
    <property type="entry name" value="ASPARAGINE SYNTHETASE [GLUTAMINE-HYDROLYZING]"/>
    <property type="match status" value="1"/>
</dbReference>
<feature type="binding site" evidence="10">
    <location>
        <position position="113"/>
    </location>
    <ligand>
        <name>L-glutamine</name>
        <dbReference type="ChEBI" id="CHEBI:58359"/>
    </ligand>
</feature>
<evidence type="ECO:0000256" key="8">
    <source>
        <dbReference type="PIRNR" id="PIRNR001589"/>
    </source>
</evidence>
<keyword evidence="9" id="KW-0315">Glutamine amidotransferase</keyword>
<keyword evidence="4 8" id="KW-0067">ATP-binding</keyword>
<accession>A0A2H4U5X9</accession>
<name>A0A2H4U5X9_METSM</name>
<feature type="active site" description="For GATase activity" evidence="9">
    <location>
        <position position="2"/>
    </location>
</feature>
<dbReference type="Pfam" id="PF00733">
    <property type="entry name" value="Asn_synthase"/>
    <property type="match status" value="2"/>
</dbReference>
<comment type="pathway">
    <text evidence="6">Amino-acid biosynthesis.</text>
</comment>
<keyword evidence="3 8" id="KW-0547">Nucleotide-binding</keyword>
<keyword evidence="2 9" id="KW-0028">Amino-acid biosynthesis</keyword>
<dbReference type="EC" id="6.3.5.4" evidence="8"/>
<dbReference type="InterPro" id="IPR017932">
    <property type="entry name" value="GATase_2_dom"/>
</dbReference>